<dbReference type="EMBL" id="CM012444">
    <property type="protein sequence ID" value="RVE69154.1"/>
    <property type="molecule type" value="Genomic_DNA"/>
</dbReference>
<evidence type="ECO:0000313" key="2">
    <source>
        <dbReference type="Proteomes" id="UP000283210"/>
    </source>
</evidence>
<evidence type="ECO:0000313" key="1">
    <source>
        <dbReference type="EMBL" id="RVE69154.1"/>
    </source>
</evidence>
<name>A0A437D2R7_ORYJA</name>
<dbReference type="Proteomes" id="UP000283210">
    <property type="component" value="Chromosome 8"/>
</dbReference>
<reference evidence="1 2" key="1">
    <citation type="submission" date="2018-11" db="EMBL/GenBank/DDBJ databases">
        <authorList>
            <person name="Lopez-Roques C."/>
            <person name="Donnadieu C."/>
            <person name="Bouchez O."/>
            <person name="Klopp C."/>
            <person name="Cabau C."/>
            <person name="Zahm M."/>
        </authorList>
    </citation>
    <scope>NUCLEOTIDE SEQUENCE [LARGE SCALE GENOMIC DNA]</scope>
    <source>
        <strain evidence="1">RS831</strain>
        <tissue evidence="1">Whole body</tissue>
    </source>
</reference>
<proteinExistence type="predicted"/>
<gene>
    <name evidence="1" type="ORF">OJAV_G00074760</name>
</gene>
<keyword evidence="2" id="KW-1185">Reference proteome</keyword>
<reference evidence="1 2" key="2">
    <citation type="submission" date="2019-01" db="EMBL/GenBank/DDBJ databases">
        <title>A chromosome length genome reference of the Java medaka (oryzias javanicus).</title>
        <authorList>
            <person name="Herpin A."/>
            <person name="Takehana Y."/>
            <person name="Naruse K."/>
            <person name="Ansai S."/>
            <person name="Kawaguchi M."/>
        </authorList>
    </citation>
    <scope>NUCLEOTIDE SEQUENCE [LARGE SCALE GENOMIC DNA]</scope>
    <source>
        <strain evidence="1">RS831</strain>
        <tissue evidence="1">Whole body</tissue>
    </source>
</reference>
<dbReference type="AlphaFoldDB" id="A0A437D2R7"/>
<accession>A0A437D2R7</accession>
<organism evidence="1 2">
    <name type="scientific">Oryzias javanicus</name>
    <name type="common">Javanese ricefish</name>
    <name type="synonym">Aplocheilus javanicus</name>
    <dbReference type="NCBI Taxonomy" id="123683"/>
    <lineage>
        <taxon>Eukaryota</taxon>
        <taxon>Metazoa</taxon>
        <taxon>Chordata</taxon>
        <taxon>Craniata</taxon>
        <taxon>Vertebrata</taxon>
        <taxon>Euteleostomi</taxon>
        <taxon>Actinopterygii</taxon>
        <taxon>Neopterygii</taxon>
        <taxon>Teleostei</taxon>
        <taxon>Neoteleostei</taxon>
        <taxon>Acanthomorphata</taxon>
        <taxon>Ovalentaria</taxon>
        <taxon>Atherinomorphae</taxon>
        <taxon>Beloniformes</taxon>
        <taxon>Adrianichthyidae</taxon>
        <taxon>Oryziinae</taxon>
        <taxon>Oryzias</taxon>
    </lineage>
</organism>
<sequence length="93" mass="10939">MRKFGNLNLKQTGCLRRRRRRRVLLSCSLIYELRGADREELQSQQPAKPRRSRWKEAEIHEAGRASLHGRVLVITETDLKTEYREQDSSAPCM</sequence>
<protein>
    <submittedName>
        <fullName evidence="1">Uncharacterized protein</fullName>
    </submittedName>
</protein>